<evidence type="ECO:0000256" key="1">
    <source>
        <dbReference type="ARBA" id="ARBA00007727"/>
    </source>
</evidence>
<name>A0A7J7MX67_9MAGN</name>
<evidence type="ECO:0000313" key="4">
    <source>
        <dbReference type="Proteomes" id="UP000541444"/>
    </source>
</evidence>
<evidence type="ECO:0000313" key="3">
    <source>
        <dbReference type="EMBL" id="KAF6159476.1"/>
    </source>
</evidence>
<dbReference type="PANTHER" id="PTHR32285">
    <property type="entry name" value="PROTEIN TRICHOME BIREFRINGENCE-LIKE 9-RELATED"/>
    <property type="match status" value="1"/>
</dbReference>
<sequence length="109" mass="12903">MLSSTISDKDSIYKMNGNPITKHNGFLVNKFKDFNVTVEYYRAPFQVLQSCAPDAVEKQVKTILKLDQMDITSTQWRDVDILIFNSAHWWNYEKKIRGVVIFKKRRMLR</sequence>
<dbReference type="GO" id="GO:0005794">
    <property type="term" value="C:Golgi apparatus"/>
    <property type="evidence" value="ECO:0007669"/>
    <property type="project" value="TreeGrafter"/>
</dbReference>
<comment type="caution">
    <text evidence="3">The sequence shown here is derived from an EMBL/GenBank/DDBJ whole genome shotgun (WGS) entry which is preliminary data.</text>
</comment>
<keyword evidence="4" id="KW-1185">Reference proteome</keyword>
<dbReference type="InterPro" id="IPR026057">
    <property type="entry name" value="TBL_C"/>
</dbReference>
<dbReference type="PANTHER" id="PTHR32285:SF213">
    <property type="entry name" value="PROTEIN TRICHOME BIREFRINGENCE-LIKE 11"/>
    <property type="match status" value="1"/>
</dbReference>
<feature type="domain" description="Trichome birefringence-like C-terminal" evidence="2">
    <location>
        <begin position="1"/>
        <end position="98"/>
    </location>
</feature>
<protein>
    <recommendedName>
        <fullName evidence="2">Trichome birefringence-like C-terminal domain-containing protein</fullName>
    </recommendedName>
</protein>
<dbReference type="Proteomes" id="UP000541444">
    <property type="component" value="Unassembled WGS sequence"/>
</dbReference>
<reference evidence="3 4" key="1">
    <citation type="journal article" date="2020" name="IScience">
        <title>Genome Sequencing of the Endangered Kingdonia uniflora (Circaeasteraceae, Ranunculales) Reveals Potential Mechanisms of Evolutionary Specialization.</title>
        <authorList>
            <person name="Sun Y."/>
            <person name="Deng T."/>
            <person name="Zhang A."/>
            <person name="Moore M.J."/>
            <person name="Landis J.B."/>
            <person name="Lin N."/>
            <person name="Zhang H."/>
            <person name="Zhang X."/>
            <person name="Huang J."/>
            <person name="Zhang X."/>
            <person name="Sun H."/>
            <person name="Wang H."/>
        </authorList>
    </citation>
    <scope>NUCLEOTIDE SEQUENCE [LARGE SCALE GENOMIC DNA]</scope>
    <source>
        <strain evidence="3">TB1705</strain>
        <tissue evidence="3">Leaf</tissue>
    </source>
</reference>
<dbReference type="EMBL" id="JACGCM010001193">
    <property type="protein sequence ID" value="KAF6159476.1"/>
    <property type="molecule type" value="Genomic_DNA"/>
</dbReference>
<dbReference type="GO" id="GO:0016413">
    <property type="term" value="F:O-acetyltransferase activity"/>
    <property type="evidence" value="ECO:0007669"/>
    <property type="project" value="InterPro"/>
</dbReference>
<gene>
    <name evidence="3" type="ORF">GIB67_032247</name>
</gene>
<dbReference type="Pfam" id="PF13839">
    <property type="entry name" value="PC-Esterase"/>
    <property type="match status" value="1"/>
</dbReference>
<comment type="similarity">
    <text evidence="1">Belongs to the PC-esterase family. TBL subfamily.</text>
</comment>
<accession>A0A7J7MX67</accession>
<dbReference type="AlphaFoldDB" id="A0A7J7MX67"/>
<dbReference type="OrthoDB" id="1368605at2759"/>
<dbReference type="InterPro" id="IPR029962">
    <property type="entry name" value="TBL"/>
</dbReference>
<proteinExistence type="inferred from homology"/>
<organism evidence="3 4">
    <name type="scientific">Kingdonia uniflora</name>
    <dbReference type="NCBI Taxonomy" id="39325"/>
    <lineage>
        <taxon>Eukaryota</taxon>
        <taxon>Viridiplantae</taxon>
        <taxon>Streptophyta</taxon>
        <taxon>Embryophyta</taxon>
        <taxon>Tracheophyta</taxon>
        <taxon>Spermatophyta</taxon>
        <taxon>Magnoliopsida</taxon>
        <taxon>Ranunculales</taxon>
        <taxon>Circaeasteraceae</taxon>
        <taxon>Kingdonia</taxon>
    </lineage>
</organism>
<evidence type="ECO:0000259" key="2">
    <source>
        <dbReference type="Pfam" id="PF13839"/>
    </source>
</evidence>